<reference evidence="1" key="1">
    <citation type="submission" date="2022-11" db="EMBL/GenBank/DDBJ databases">
        <authorList>
            <person name="Hyden B.L."/>
            <person name="Feng K."/>
            <person name="Yates T."/>
            <person name="Jawdy S."/>
            <person name="Smart L.B."/>
            <person name="Muchero W."/>
        </authorList>
    </citation>
    <scope>NUCLEOTIDE SEQUENCE</scope>
    <source>
        <tissue evidence="1">Shoot tip</tissue>
    </source>
</reference>
<dbReference type="InterPro" id="IPR036282">
    <property type="entry name" value="Glutathione-S-Trfase_C_sf"/>
</dbReference>
<evidence type="ECO:0000313" key="1">
    <source>
        <dbReference type="EMBL" id="KAJ6778991.1"/>
    </source>
</evidence>
<protein>
    <submittedName>
        <fullName evidence="1">Uncharacterized protein</fullName>
    </submittedName>
</protein>
<dbReference type="AlphaFoldDB" id="A0A9Q1APY5"/>
<dbReference type="Gene3D" id="1.20.1050.10">
    <property type="match status" value="1"/>
</dbReference>
<dbReference type="EMBL" id="JAPFFM010000001">
    <property type="protein sequence ID" value="KAJ6778991.1"/>
    <property type="molecule type" value="Genomic_DNA"/>
</dbReference>
<dbReference type="SUPFAM" id="SSF47616">
    <property type="entry name" value="GST C-terminal domain-like"/>
    <property type="match status" value="1"/>
</dbReference>
<reference evidence="1" key="2">
    <citation type="journal article" date="2023" name="Int. J. Mol. Sci.">
        <title>De Novo Assembly and Annotation of 11 Diverse Shrub Willow (Salix) Genomes Reveals Novel Gene Organization in Sex-Linked Regions.</title>
        <authorList>
            <person name="Hyden B."/>
            <person name="Feng K."/>
            <person name="Yates T.B."/>
            <person name="Jawdy S."/>
            <person name="Cereghino C."/>
            <person name="Smart L.B."/>
            <person name="Muchero W."/>
        </authorList>
    </citation>
    <scope>NUCLEOTIDE SEQUENCE</scope>
    <source>
        <tissue evidence="1">Shoot tip</tissue>
    </source>
</reference>
<name>A0A9Q1APY5_9ROSI</name>
<dbReference type="Proteomes" id="UP001151752">
    <property type="component" value="Chromosome 16"/>
</dbReference>
<gene>
    <name evidence="1" type="ORF">OIU74_002728</name>
</gene>
<keyword evidence="2" id="KW-1185">Reference proteome</keyword>
<sequence length="92" mass="10593">MFLYSWLQVMQSIGGGVLLKEGKEQEEGVRCIHGELKIFLKLIDQEKFPSLAAWKQEFTNAPIIRENWPDRDKLVTKYVAMREANLGKGTPK</sequence>
<accession>A0A9Q1APY5</accession>
<comment type="caution">
    <text evidence="1">The sequence shown here is derived from an EMBL/GenBank/DDBJ whole genome shotgun (WGS) entry which is preliminary data.</text>
</comment>
<organism evidence="1 2">
    <name type="scientific">Salix koriyanagi</name>
    <dbReference type="NCBI Taxonomy" id="2511006"/>
    <lineage>
        <taxon>Eukaryota</taxon>
        <taxon>Viridiplantae</taxon>
        <taxon>Streptophyta</taxon>
        <taxon>Embryophyta</taxon>
        <taxon>Tracheophyta</taxon>
        <taxon>Spermatophyta</taxon>
        <taxon>Magnoliopsida</taxon>
        <taxon>eudicotyledons</taxon>
        <taxon>Gunneridae</taxon>
        <taxon>Pentapetalae</taxon>
        <taxon>rosids</taxon>
        <taxon>fabids</taxon>
        <taxon>Malpighiales</taxon>
        <taxon>Salicaceae</taxon>
        <taxon>Saliceae</taxon>
        <taxon>Salix</taxon>
    </lineage>
</organism>
<proteinExistence type="predicted"/>
<evidence type="ECO:0000313" key="2">
    <source>
        <dbReference type="Proteomes" id="UP001151752"/>
    </source>
</evidence>